<feature type="compositionally biased region" description="Low complexity" evidence="2">
    <location>
        <begin position="79"/>
        <end position="92"/>
    </location>
</feature>
<feature type="region of interest" description="Disordered" evidence="2">
    <location>
        <begin position="1"/>
        <end position="108"/>
    </location>
</feature>
<keyword evidence="4" id="KW-1185">Reference proteome</keyword>
<dbReference type="EMBL" id="CAVMBE010000010">
    <property type="protein sequence ID" value="CAK3889540.1"/>
    <property type="molecule type" value="Genomic_DNA"/>
</dbReference>
<evidence type="ECO:0000256" key="2">
    <source>
        <dbReference type="SAM" id="MobiDB-lite"/>
    </source>
</evidence>
<gene>
    <name evidence="3" type="ORF">LECACI_7A002283</name>
</gene>
<evidence type="ECO:0000313" key="4">
    <source>
        <dbReference type="Proteomes" id="UP001296104"/>
    </source>
</evidence>
<feature type="coiled-coil region" evidence="1">
    <location>
        <begin position="309"/>
        <end position="343"/>
    </location>
</feature>
<organism evidence="3 4">
    <name type="scientific">Lecanosticta acicola</name>
    <dbReference type="NCBI Taxonomy" id="111012"/>
    <lineage>
        <taxon>Eukaryota</taxon>
        <taxon>Fungi</taxon>
        <taxon>Dikarya</taxon>
        <taxon>Ascomycota</taxon>
        <taxon>Pezizomycotina</taxon>
        <taxon>Dothideomycetes</taxon>
        <taxon>Dothideomycetidae</taxon>
        <taxon>Mycosphaerellales</taxon>
        <taxon>Mycosphaerellaceae</taxon>
        <taxon>Lecanosticta</taxon>
    </lineage>
</organism>
<evidence type="ECO:0000256" key="1">
    <source>
        <dbReference type="SAM" id="Coils"/>
    </source>
</evidence>
<accession>A0AAI8YUL1</accession>
<keyword evidence="1" id="KW-0175">Coiled coil</keyword>
<evidence type="ECO:0000313" key="3">
    <source>
        <dbReference type="EMBL" id="CAK3889540.1"/>
    </source>
</evidence>
<name>A0AAI8YUL1_9PEZI</name>
<dbReference type="AlphaFoldDB" id="A0AAI8YUL1"/>
<comment type="caution">
    <text evidence="3">The sequence shown here is derived from an EMBL/GenBank/DDBJ whole genome shotgun (WGS) entry which is preliminary data.</text>
</comment>
<sequence length="352" mass="38887">MSSGKPPIQKRKLSLTHGISKGDNGEKDLDKETHDSLSKAGLDAYSTAPPKGHVLPITDPLATFAKGSGTGGTPQNLPGHSGASGRSGASGSNLTSTNNVEPSASEDDIHRTVRTKYDPDSMPTPRPNYFWSSDRPIEDLEAYIGSLQARRQQLAREAEILWARLSEKEAEYYNSPEANTPPPQEEIDKPAKVVYIETLSILHRKAWKTIGYFDWMIRHSQKRIEQVRSAQSNPDGKVTWRAEAGAETKPRITINRLKGVEEGVSARLAHLQQIYGAVAMSMAAPDWDSSEEGNALVFSPFKNKMMPQREAIMELRNETEKAIRVLQREVDIAKAVIRDLEAGGKESSKEKD</sequence>
<protein>
    <submittedName>
        <fullName evidence="3">Uncharacterized protein</fullName>
    </submittedName>
</protein>
<proteinExistence type="predicted"/>
<feature type="compositionally biased region" description="Basic and acidic residues" evidence="2">
    <location>
        <begin position="23"/>
        <end position="37"/>
    </location>
</feature>
<feature type="compositionally biased region" description="Polar residues" evidence="2">
    <location>
        <begin position="93"/>
        <end position="102"/>
    </location>
</feature>
<dbReference type="Proteomes" id="UP001296104">
    <property type="component" value="Unassembled WGS sequence"/>
</dbReference>
<reference evidence="3" key="1">
    <citation type="submission" date="2023-11" db="EMBL/GenBank/DDBJ databases">
        <authorList>
            <person name="Alioto T."/>
            <person name="Alioto T."/>
            <person name="Gomez Garrido J."/>
        </authorList>
    </citation>
    <scope>NUCLEOTIDE SEQUENCE</scope>
</reference>